<proteinExistence type="predicted"/>
<evidence type="ECO:0000313" key="5">
    <source>
        <dbReference type="EMBL" id="TJW10648.1"/>
    </source>
</evidence>
<comment type="caution">
    <text evidence="5">The sequence shown here is derived from an EMBL/GenBank/DDBJ whole genome shotgun (WGS) entry which is preliminary data.</text>
</comment>
<dbReference type="CDD" id="cd18793">
    <property type="entry name" value="SF2_C_SNF"/>
    <property type="match status" value="1"/>
</dbReference>
<dbReference type="InterPro" id="IPR000330">
    <property type="entry name" value="SNF2_N"/>
</dbReference>
<gene>
    <name evidence="5" type="ORF">E5982_05030</name>
</gene>
<reference evidence="5 6" key="1">
    <citation type="submission" date="2019-04" db="EMBL/GenBank/DDBJ databases">
        <title>Microbes associate with the intestines of laboratory mice.</title>
        <authorList>
            <person name="Navarre W."/>
            <person name="Wong E."/>
            <person name="Huang K.C."/>
            <person name="Tropini C."/>
            <person name="Ng K."/>
            <person name="Yu B."/>
        </authorList>
    </citation>
    <scope>NUCLEOTIDE SEQUENCE [LARGE SCALE GENOMIC DNA]</scope>
    <source>
        <strain evidence="5 6">NM48_B13</strain>
    </source>
</reference>
<dbReference type="OrthoDB" id="9760715at2"/>
<dbReference type="InterPro" id="IPR027417">
    <property type="entry name" value="P-loop_NTPase"/>
</dbReference>
<dbReference type="Pfam" id="PF00176">
    <property type="entry name" value="SNF2-rel_dom"/>
    <property type="match status" value="1"/>
</dbReference>
<feature type="domain" description="Helicase C-terminal" evidence="4">
    <location>
        <begin position="1006"/>
        <end position="1147"/>
    </location>
</feature>
<dbReference type="InterPro" id="IPR014001">
    <property type="entry name" value="Helicase_ATP-bd"/>
</dbReference>
<dbReference type="Pfam" id="PF00271">
    <property type="entry name" value="Helicase_C"/>
    <property type="match status" value="1"/>
</dbReference>
<dbReference type="GO" id="GO:0005524">
    <property type="term" value="F:ATP binding"/>
    <property type="evidence" value="ECO:0007669"/>
    <property type="project" value="InterPro"/>
</dbReference>
<dbReference type="SMART" id="SM00490">
    <property type="entry name" value="HELICc"/>
    <property type="match status" value="1"/>
</dbReference>
<sequence>MRAVEFRHRRPRVGPGVWNRGMTGHYAVFPDSDEGEGGEGVEPWSFAQPEKAPGAPLRTTPALQGLMAEVEEMLQQTPGRIALQPALAVGYGRFLLQFWVTDGANRYAVKSISQLARHVAEGATYAYGKKLAFAHGLAAFDERSQALLRWLLAALEEGASLEDPFGQSGDDEAELPGPAGRRWHGGADLWGAGFGDARASAFGQKRSAAARGPQRTMALSPQQLVEFLKTQIGESLQLNCEDYSRSRCGVVEVRRGAPAQEQLLEVREVEGGFEVSALWEFSGVVAPGGCALLVDDGFYVTDSGFAPVGRLLHALQDAGGQLRVSREDAPLFGATFLPALQRELGLNPPDALLRYRPQPLQLQFSFDVIDGAIQVDAQALYGQRAIALAISPASLPGVMEQAPDGQPIVVGIADEPPALRQCNFYRQKAAEARALQLLLAYFPPTGVLPLAADGPAASLLFDGLAQFRQMGEVFTTPAFNRLIRPRPPRVQLGLSLAGNLIALDMAADDVPLPELFALMDSYRRRRSFHRLSDGTFASLRNFDDHGLSRLMADMGISAEDVREGRVELPTYQAFYLESQLDGVYRSEAFAKFVQQLRQPDPAQLAPVPAALAEVLRPYQVEGFRWLQTLRAMGFGGILADEMGLGKTLQVIALLLSMYSEGEESAPTSNPAGEPPAPSGAAPAAPDGAASAPTDSAVPAPACAAAPAAPAAPDGAANATPCRSPLRRAEILSLPIQLDGVCGPGAPTLVVCPASLVYNWTAELARFAPQLQVAAVAGTPVQRQAARNQPGVQVLVTSYDSLRTDAKAWEALPLRAAILDEAHYIKNHATKTTRAVKRLQASWRLALTGTPVENRPAELWSIFDFLMPGFLGIAMRFRERFEAPIIGGDETAAQRLAALVGPFVLRRLKRDVLPELPPKLETTLEVPLQGEQRKLYFAAEQSLRERLNLQKNTAKARRYGYPVKGLDGGEFKTVEVLAELTRLRQIALDPALVFENYRGVGAKRGAILERIGAAMDAGQKTLVFSQFTSFLDLLAQDLRAQGVPFFSITGATPKRQRLQLVEQFNCGDVPVFLVSLRAGGVGLNLTGASQVIHADPWWNSSAQSQASDRAHRFGQQEVVSVCNVVAAGTIEARMMQLQEMKAQLADLLVGAANGEALGTLTPELLADLLDN</sequence>
<dbReference type="InterPro" id="IPR001650">
    <property type="entry name" value="Helicase_C-like"/>
</dbReference>
<keyword evidence="1" id="KW-0378">Hydrolase</keyword>
<evidence type="ECO:0008006" key="7">
    <source>
        <dbReference type="Google" id="ProtNLM"/>
    </source>
</evidence>
<dbReference type="GO" id="GO:0016787">
    <property type="term" value="F:hydrolase activity"/>
    <property type="evidence" value="ECO:0007669"/>
    <property type="project" value="UniProtKB-KW"/>
</dbReference>
<evidence type="ECO:0000313" key="6">
    <source>
        <dbReference type="Proteomes" id="UP000309454"/>
    </source>
</evidence>
<dbReference type="SMART" id="SM00487">
    <property type="entry name" value="DEXDc"/>
    <property type="match status" value="1"/>
</dbReference>
<evidence type="ECO:0000256" key="2">
    <source>
        <dbReference type="SAM" id="MobiDB-lite"/>
    </source>
</evidence>
<accession>A0A4T9TAY1</accession>
<dbReference type="InterPro" id="IPR013663">
    <property type="entry name" value="Helicase_SWF/SNF/SWI_bac"/>
</dbReference>
<dbReference type="PROSITE" id="PS51192">
    <property type="entry name" value="HELICASE_ATP_BIND_1"/>
    <property type="match status" value="1"/>
</dbReference>
<name>A0A4T9TAY1_9ACTN</name>
<evidence type="ECO:0000259" key="4">
    <source>
        <dbReference type="PROSITE" id="PS51194"/>
    </source>
</evidence>
<dbReference type="PROSITE" id="PS51194">
    <property type="entry name" value="HELICASE_CTER"/>
    <property type="match status" value="1"/>
</dbReference>
<dbReference type="EMBL" id="SSTM01000003">
    <property type="protein sequence ID" value="TJW10648.1"/>
    <property type="molecule type" value="Genomic_DNA"/>
</dbReference>
<dbReference type="Pfam" id="PF08455">
    <property type="entry name" value="SNF2_assoc"/>
    <property type="match status" value="1"/>
</dbReference>
<evidence type="ECO:0000256" key="1">
    <source>
        <dbReference type="ARBA" id="ARBA00022801"/>
    </source>
</evidence>
<protein>
    <recommendedName>
        <fullName evidence="7">DEAD/DEAH box helicase</fullName>
    </recommendedName>
</protein>
<dbReference type="InterPro" id="IPR049730">
    <property type="entry name" value="SNF2/RAD54-like_C"/>
</dbReference>
<dbReference type="Gene3D" id="3.40.50.300">
    <property type="entry name" value="P-loop containing nucleotide triphosphate hydrolases"/>
    <property type="match status" value="1"/>
</dbReference>
<organism evidence="5 6">
    <name type="scientific">Parvibacter caecicola</name>
    <dbReference type="NCBI Taxonomy" id="747645"/>
    <lineage>
        <taxon>Bacteria</taxon>
        <taxon>Bacillati</taxon>
        <taxon>Actinomycetota</taxon>
        <taxon>Coriobacteriia</taxon>
        <taxon>Coriobacteriales</taxon>
        <taxon>Coriobacteriaceae</taxon>
        <taxon>Parvibacter</taxon>
    </lineage>
</organism>
<feature type="compositionally biased region" description="Low complexity" evidence="2">
    <location>
        <begin position="678"/>
        <end position="698"/>
    </location>
</feature>
<dbReference type="InterPro" id="IPR038718">
    <property type="entry name" value="SNF2-like_sf"/>
</dbReference>
<evidence type="ECO:0000259" key="3">
    <source>
        <dbReference type="PROSITE" id="PS51192"/>
    </source>
</evidence>
<feature type="region of interest" description="Disordered" evidence="2">
    <location>
        <begin position="662"/>
        <end position="698"/>
    </location>
</feature>
<dbReference type="SUPFAM" id="SSF52540">
    <property type="entry name" value="P-loop containing nucleoside triphosphate hydrolases"/>
    <property type="match status" value="2"/>
</dbReference>
<keyword evidence="6" id="KW-1185">Reference proteome</keyword>
<feature type="domain" description="Helicase ATP-binding" evidence="3">
    <location>
        <begin position="627"/>
        <end position="868"/>
    </location>
</feature>
<dbReference type="PANTHER" id="PTHR10799">
    <property type="entry name" value="SNF2/RAD54 HELICASE FAMILY"/>
    <property type="match status" value="1"/>
</dbReference>
<dbReference type="AlphaFoldDB" id="A0A4T9TAY1"/>
<dbReference type="Gene3D" id="3.40.50.10810">
    <property type="entry name" value="Tandem AAA-ATPase domain"/>
    <property type="match status" value="2"/>
</dbReference>
<feature type="region of interest" description="Disordered" evidence="2">
    <location>
        <begin position="30"/>
        <end position="57"/>
    </location>
</feature>
<dbReference type="Proteomes" id="UP000309454">
    <property type="component" value="Unassembled WGS sequence"/>
</dbReference>